<dbReference type="EMBL" id="KV440973">
    <property type="protein sequence ID" value="OAD78999.1"/>
    <property type="molecule type" value="Genomic_DNA"/>
</dbReference>
<evidence type="ECO:0000313" key="2">
    <source>
        <dbReference type="Proteomes" id="UP000077315"/>
    </source>
</evidence>
<accession>A0A167Q3C9</accession>
<dbReference type="VEuPathDB" id="FungiDB:PHYBLDRAFT_141054"/>
<sequence>MSLRINYHGVQNVINVRLNRNSGLNAADKTSRPMTALLNISQEEEEATLRIRVFQFASSSLMLTGTRPDRE</sequence>
<keyword evidence="2" id="KW-1185">Reference proteome</keyword>
<dbReference type="AlphaFoldDB" id="A0A167Q3C9"/>
<dbReference type="RefSeq" id="XP_018297039.1">
    <property type="nucleotide sequence ID" value="XM_018430516.1"/>
</dbReference>
<dbReference type="InParanoid" id="A0A167Q3C9"/>
<dbReference type="GeneID" id="28991422"/>
<reference evidence="2" key="1">
    <citation type="submission" date="2015-06" db="EMBL/GenBank/DDBJ databases">
        <title>Expansion of signal transduction pathways in fungi by whole-genome duplication.</title>
        <authorList>
            <consortium name="DOE Joint Genome Institute"/>
            <person name="Corrochano L.M."/>
            <person name="Kuo A."/>
            <person name="Marcet-Houben M."/>
            <person name="Polaino S."/>
            <person name="Salamov A."/>
            <person name="Villalobos J.M."/>
            <person name="Alvarez M.I."/>
            <person name="Avalos J."/>
            <person name="Benito E.P."/>
            <person name="Benoit I."/>
            <person name="Burger G."/>
            <person name="Camino L.P."/>
            <person name="Canovas D."/>
            <person name="Cerda-Olmedo E."/>
            <person name="Cheng J.-F."/>
            <person name="Dominguez A."/>
            <person name="Elias M."/>
            <person name="Eslava A.P."/>
            <person name="Glaser F."/>
            <person name="Grimwood J."/>
            <person name="Gutierrez G."/>
            <person name="Heitman J."/>
            <person name="Henrissat B."/>
            <person name="Iturriaga E.A."/>
            <person name="Lang B.F."/>
            <person name="Lavin J.L."/>
            <person name="Lee S."/>
            <person name="Li W."/>
            <person name="Lindquist E."/>
            <person name="Lopez-Garcia S."/>
            <person name="Luque E.M."/>
            <person name="Marcos A.T."/>
            <person name="Martin J."/>
            <person name="McCluskey K."/>
            <person name="Medina H.R."/>
            <person name="Miralles-Duran A."/>
            <person name="Miyazaki A."/>
            <person name="Munoz-Torres E."/>
            <person name="Oguiza J.A."/>
            <person name="Ohm R."/>
            <person name="Olmedo M."/>
            <person name="Orejas M."/>
            <person name="Ortiz-Castellanos L."/>
            <person name="Pisabarro A.G."/>
            <person name="Rodriguez-Romero J."/>
            <person name="Ruiz-Herrera J."/>
            <person name="Ruiz-Vazquez R."/>
            <person name="Sanz C."/>
            <person name="Schackwitz W."/>
            <person name="Schmutz J."/>
            <person name="Shahriari M."/>
            <person name="Shelest E."/>
            <person name="Silva-Franco F."/>
            <person name="Soanes D."/>
            <person name="Syed K."/>
            <person name="Tagua V.G."/>
            <person name="Talbot N.J."/>
            <person name="Thon M."/>
            <person name="De vries R.P."/>
            <person name="Wiebenga A."/>
            <person name="Yadav J.S."/>
            <person name="Braun E.L."/>
            <person name="Baker S."/>
            <person name="Garre V."/>
            <person name="Horwitz B."/>
            <person name="Torres-Martinez S."/>
            <person name="Idnurm A."/>
            <person name="Herrera-Estrella A."/>
            <person name="Gabaldon T."/>
            <person name="Grigoriev I.V."/>
        </authorList>
    </citation>
    <scope>NUCLEOTIDE SEQUENCE [LARGE SCALE GENOMIC DNA]</scope>
    <source>
        <strain evidence="2">NRRL 1555(-)</strain>
    </source>
</reference>
<proteinExistence type="predicted"/>
<gene>
    <name evidence="1" type="ORF">PHYBLDRAFT_141054</name>
</gene>
<organism evidence="1 2">
    <name type="scientific">Phycomyces blakesleeanus (strain ATCC 8743b / DSM 1359 / FGSC 10004 / NBRC 33097 / NRRL 1555)</name>
    <dbReference type="NCBI Taxonomy" id="763407"/>
    <lineage>
        <taxon>Eukaryota</taxon>
        <taxon>Fungi</taxon>
        <taxon>Fungi incertae sedis</taxon>
        <taxon>Mucoromycota</taxon>
        <taxon>Mucoromycotina</taxon>
        <taxon>Mucoromycetes</taxon>
        <taxon>Mucorales</taxon>
        <taxon>Phycomycetaceae</taxon>
        <taxon>Phycomyces</taxon>
    </lineage>
</organism>
<protein>
    <submittedName>
        <fullName evidence="1">Uncharacterized protein</fullName>
    </submittedName>
</protein>
<dbReference type="Proteomes" id="UP000077315">
    <property type="component" value="Unassembled WGS sequence"/>
</dbReference>
<evidence type="ECO:0000313" key="1">
    <source>
        <dbReference type="EMBL" id="OAD78999.1"/>
    </source>
</evidence>
<name>A0A167Q3C9_PHYB8</name>